<evidence type="ECO:0000256" key="1">
    <source>
        <dbReference type="SAM" id="MobiDB-lite"/>
    </source>
</evidence>
<dbReference type="SUPFAM" id="SSF47954">
    <property type="entry name" value="Cyclin-like"/>
    <property type="match status" value="2"/>
</dbReference>
<dbReference type="InterPro" id="IPR006671">
    <property type="entry name" value="Cyclin_N"/>
</dbReference>
<dbReference type="EC" id="3.2.1.21" evidence="3"/>
<evidence type="ECO:0000313" key="4">
    <source>
        <dbReference type="Proteomes" id="UP001145021"/>
    </source>
</evidence>
<feature type="region of interest" description="Disordered" evidence="1">
    <location>
        <begin position="31"/>
        <end position="64"/>
    </location>
</feature>
<name>A0A9W8CN36_9FUNG</name>
<dbReference type="Proteomes" id="UP001145021">
    <property type="component" value="Unassembled WGS sequence"/>
</dbReference>
<evidence type="ECO:0000313" key="3">
    <source>
        <dbReference type="EMBL" id="KAJ1648525.1"/>
    </source>
</evidence>
<dbReference type="GO" id="GO:0008422">
    <property type="term" value="F:beta-glucosidase activity"/>
    <property type="evidence" value="ECO:0007669"/>
    <property type="project" value="UniProtKB-EC"/>
</dbReference>
<dbReference type="Gene3D" id="1.10.472.10">
    <property type="entry name" value="Cyclin-like"/>
    <property type="match status" value="2"/>
</dbReference>
<feature type="compositionally biased region" description="Low complexity" evidence="1">
    <location>
        <begin position="50"/>
        <end position="64"/>
    </location>
</feature>
<gene>
    <name evidence="3" type="primary">CTK2</name>
    <name evidence="3" type="ORF">LPJ64_000223</name>
</gene>
<protein>
    <submittedName>
        <fullName evidence="3">RNA polymerase II C-terminal domain kinase beta subunit</fullName>
        <ecNumber evidence="3">3.2.1.21</ecNumber>
    </submittedName>
</protein>
<evidence type="ECO:0000259" key="2">
    <source>
        <dbReference type="Pfam" id="PF00134"/>
    </source>
</evidence>
<keyword evidence="3" id="KW-0418">Kinase</keyword>
<comment type="caution">
    <text evidence="3">The sequence shown here is derived from an EMBL/GenBank/DDBJ whole genome shotgun (WGS) entry which is preliminary data.</text>
</comment>
<dbReference type="Pfam" id="PF00134">
    <property type="entry name" value="Cyclin_N"/>
    <property type="match status" value="1"/>
</dbReference>
<accession>A0A9W8CN36</accession>
<dbReference type="InterPro" id="IPR043198">
    <property type="entry name" value="Cyclin/Ssn8"/>
</dbReference>
<organism evidence="3 4">
    <name type="scientific">Coemansia asiatica</name>
    <dbReference type="NCBI Taxonomy" id="1052880"/>
    <lineage>
        <taxon>Eukaryota</taxon>
        <taxon>Fungi</taxon>
        <taxon>Fungi incertae sedis</taxon>
        <taxon>Zoopagomycota</taxon>
        <taxon>Kickxellomycotina</taxon>
        <taxon>Kickxellomycetes</taxon>
        <taxon>Kickxellales</taxon>
        <taxon>Kickxellaceae</taxon>
        <taxon>Coemansia</taxon>
    </lineage>
</organism>
<dbReference type="GO" id="GO:0016301">
    <property type="term" value="F:kinase activity"/>
    <property type="evidence" value="ECO:0007669"/>
    <property type="project" value="UniProtKB-KW"/>
</dbReference>
<reference evidence="3" key="1">
    <citation type="submission" date="2022-07" db="EMBL/GenBank/DDBJ databases">
        <title>Phylogenomic reconstructions and comparative analyses of Kickxellomycotina fungi.</title>
        <authorList>
            <person name="Reynolds N.K."/>
            <person name="Stajich J.E."/>
            <person name="Barry K."/>
            <person name="Grigoriev I.V."/>
            <person name="Crous P."/>
            <person name="Smith M.E."/>
        </authorList>
    </citation>
    <scope>NUCLEOTIDE SEQUENCE</scope>
    <source>
        <strain evidence="3">NBRC 105413</strain>
    </source>
</reference>
<dbReference type="PANTHER" id="PTHR10026">
    <property type="entry name" value="CYCLIN"/>
    <property type="match status" value="1"/>
</dbReference>
<dbReference type="GO" id="GO:0006357">
    <property type="term" value="P:regulation of transcription by RNA polymerase II"/>
    <property type="evidence" value="ECO:0007669"/>
    <property type="project" value="InterPro"/>
</dbReference>
<sequence length="387" mass="42713">MSVADGVPGNNRHVFMTRSYIVSLLNRDRNGNSSISNSRSGSRTGRDRNGMQTHHSQSSTAAAAAATAVSSDRHEIFDHPAMATAAKSCVFIKKLALTLCFPARTINTAQLLAHRAYIFQANNSINITELATACLFVAAKMEETIKKLRDVLAHSYLISSTQPKADPQTVPASVIDKMRPGVLIAEQFVLNAISFDFRTTHPHLLYVKMAKLAGVSQATVSAGWLILVDSYFTTLPIQYPSAVIAAGSLCLAWNLDCSSPQDISRFVRVAFGISDNSALLGRRTESLDRRSRSSTLDSYPEQASRPPRKIKMTEDWWNDFGISTDDMQSFVRQIADFYLLFFNSTVASAEFIEKNKAGLPSSDMSRRIGQWRMWLQNSSTTPVSPKT</sequence>
<dbReference type="EMBL" id="JANBOH010000004">
    <property type="protein sequence ID" value="KAJ1648525.1"/>
    <property type="molecule type" value="Genomic_DNA"/>
</dbReference>
<dbReference type="GO" id="GO:0016538">
    <property type="term" value="F:cyclin-dependent protein serine/threonine kinase regulator activity"/>
    <property type="evidence" value="ECO:0007669"/>
    <property type="project" value="InterPro"/>
</dbReference>
<keyword evidence="3" id="KW-0326">Glycosidase</keyword>
<keyword evidence="3" id="KW-0378">Hydrolase</keyword>
<proteinExistence type="predicted"/>
<dbReference type="AlphaFoldDB" id="A0A9W8CN36"/>
<dbReference type="InterPro" id="IPR036915">
    <property type="entry name" value="Cyclin-like_sf"/>
</dbReference>
<feature type="domain" description="Cyclin N-terminal" evidence="2">
    <location>
        <begin position="89"/>
        <end position="155"/>
    </location>
</feature>
<keyword evidence="4" id="KW-1185">Reference proteome</keyword>
<feature type="compositionally biased region" description="Low complexity" evidence="1">
    <location>
        <begin position="31"/>
        <end position="43"/>
    </location>
</feature>
<keyword evidence="3" id="KW-0808">Transferase</keyword>
<dbReference type="CDD" id="cd20546">
    <property type="entry name" value="CYCLIN_SpCG1C_ScCTK2-like_rpt2"/>
    <property type="match status" value="1"/>
</dbReference>